<comment type="subcellular location">
    <subcellularLocation>
        <location evidence="1">Membrane</location>
        <topology evidence="1">Multi-pass membrane protein</topology>
    </subcellularLocation>
</comment>
<proteinExistence type="predicted"/>
<dbReference type="Pfam" id="PF11168">
    <property type="entry name" value="DUF2955"/>
    <property type="match status" value="1"/>
</dbReference>
<evidence type="ECO:0000256" key="4">
    <source>
        <dbReference type="ARBA" id="ARBA00023136"/>
    </source>
</evidence>
<reference evidence="7" key="1">
    <citation type="submission" date="2020-03" db="EMBL/GenBank/DDBJ databases">
        <authorList>
            <person name="Guo F."/>
        </authorList>
    </citation>
    <scope>NUCLEOTIDE SEQUENCE</scope>
    <source>
        <strain evidence="7">JCM 30134</strain>
    </source>
</reference>
<dbReference type="PIRSF" id="PIRSF029594">
    <property type="entry name" value="UCP029594"/>
    <property type="match status" value="1"/>
</dbReference>
<feature type="transmembrane region" description="Helical" evidence="5">
    <location>
        <begin position="254"/>
        <end position="273"/>
    </location>
</feature>
<feature type="transmembrane region" description="Helical" evidence="5">
    <location>
        <begin position="115"/>
        <end position="136"/>
    </location>
</feature>
<feature type="transmembrane region" description="Helical" evidence="5">
    <location>
        <begin position="310"/>
        <end position="334"/>
    </location>
</feature>
<dbReference type="InterPro" id="IPR022604">
    <property type="entry name" value="DUF2955"/>
</dbReference>
<keyword evidence="8" id="KW-1185">Reference proteome</keyword>
<keyword evidence="3 5" id="KW-1133">Transmembrane helix</keyword>
<dbReference type="Pfam" id="PF13515">
    <property type="entry name" value="FUSC_2"/>
    <property type="match status" value="1"/>
</dbReference>
<evidence type="ECO:0000256" key="5">
    <source>
        <dbReference type="SAM" id="Phobius"/>
    </source>
</evidence>
<feature type="transmembrane region" description="Helical" evidence="5">
    <location>
        <begin position="148"/>
        <end position="168"/>
    </location>
</feature>
<dbReference type="GO" id="GO:0016020">
    <property type="term" value="C:membrane"/>
    <property type="evidence" value="ECO:0007669"/>
    <property type="project" value="UniProtKB-SubCell"/>
</dbReference>
<evidence type="ECO:0000256" key="3">
    <source>
        <dbReference type="ARBA" id="ARBA00022989"/>
    </source>
</evidence>
<evidence type="ECO:0000313" key="7">
    <source>
        <dbReference type="EMBL" id="NHO64865.1"/>
    </source>
</evidence>
<comment type="caution">
    <text evidence="7">The sequence shown here is derived from an EMBL/GenBank/DDBJ whole genome shotgun (WGS) entry which is preliminary data.</text>
</comment>
<evidence type="ECO:0000313" key="8">
    <source>
        <dbReference type="Proteomes" id="UP000787472"/>
    </source>
</evidence>
<sequence>MSRFKTHLTIKKHELNGNDLRQCLRISGGSTLGFLISKLMGWDNGVFFTVMPALLLGLVPTLNRHIILQFLASIPVVSVTVAFGYGHFGNNPVVMTLLVAGLFVLLFREMSKGPLFLFGAITMVNTSISLHFASYSSISLDDLLMTNLASTVLAIMIGFLMHTLFADIEPRQPRPTTSKLRSTVRHETILAATVATTSFVVFQCFDLLDSLSAQLASILILFPMNWRGSAPAGWNRAVGTLVGCNLGLLMQLLLMNWSSLLLFSAFALWLSLLLMSRYHMLEGGVAAGGFSAITTVVVLFSQYLAPDQDIVYSAMYRFTSLSVSVLITLSLVYLMHQLLNQFQSTQLQTTA</sequence>
<evidence type="ECO:0000256" key="2">
    <source>
        <dbReference type="ARBA" id="ARBA00022692"/>
    </source>
</evidence>
<feature type="transmembrane region" description="Helical" evidence="5">
    <location>
        <begin position="92"/>
        <end position="108"/>
    </location>
</feature>
<dbReference type="Proteomes" id="UP000787472">
    <property type="component" value="Unassembled WGS sequence"/>
</dbReference>
<protein>
    <submittedName>
        <fullName evidence="7">DUF2955 domain-containing protein</fullName>
    </submittedName>
</protein>
<feature type="transmembrane region" description="Helical" evidence="5">
    <location>
        <begin position="189"/>
        <end position="208"/>
    </location>
</feature>
<gene>
    <name evidence="7" type="ORF">G8770_04845</name>
</gene>
<keyword evidence="2 5" id="KW-0812">Transmembrane</keyword>
<name>A0A9E5MLW9_9GAMM</name>
<organism evidence="7 8">
    <name type="scientific">Pseudomaricurvus hydrocarbonicus</name>
    <dbReference type="NCBI Taxonomy" id="1470433"/>
    <lineage>
        <taxon>Bacteria</taxon>
        <taxon>Pseudomonadati</taxon>
        <taxon>Pseudomonadota</taxon>
        <taxon>Gammaproteobacteria</taxon>
        <taxon>Cellvibrionales</taxon>
        <taxon>Cellvibrionaceae</taxon>
        <taxon>Pseudomaricurvus</taxon>
    </lineage>
</organism>
<keyword evidence="4 5" id="KW-0472">Membrane</keyword>
<dbReference type="InterPro" id="IPR049453">
    <property type="entry name" value="Memb_transporter_dom"/>
</dbReference>
<dbReference type="InterPro" id="IPR016926">
    <property type="entry name" value="UCP029594"/>
</dbReference>
<dbReference type="RefSeq" id="WP_167182538.1">
    <property type="nucleotide sequence ID" value="NZ_JAAONZ010000003.1"/>
</dbReference>
<feature type="transmembrane region" description="Helical" evidence="5">
    <location>
        <begin position="285"/>
        <end position="304"/>
    </location>
</feature>
<dbReference type="AlphaFoldDB" id="A0A9E5MLW9"/>
<feature type="domain" description="Integral membrane bound transporter" evidence="6">
    <location>
        <begin position="201"/>
        <end position="329"/>
    </location>
</feature>
<evidence type="ECO:0000259" key="6">
    <source>
        <dbReference type="Pfam" id="PF13515"/>
    </source>
</evidence>
<evidence type="ECO:0000256" key="1">
    <source>
        <dbReference type="ARBA" id="ARBA00004141"/>
    </source>
</evidence>
<accession>A0A9E5MLW9</accession>
<feature type="transmembrane region" description="Helical" evidence="5">
    <location>
        <begin position="39"/>
        <end position="59"/>
    </location>
</feature>
<dbReference type="EMBL" id="JAAONZ010000003">
    <property type="protein sequence ID" value="NHO64865.1"/>
    <property type="molecule type" value="Genomic_DNA"/>
</dbReference>